<proteinExistence type="predicted"/>
<name>A0A2H0N6S9_9BACT</name>
<accession>A0A2H0N6S9</accession>
<evidence type="ECO:0000313" key="3">
    <source>
        <dbReference type="Proteomes" id="UP000229600"/>
    </source>
</evidence>
<reference evidence="2 3" key="1">
    <citation type="submission" date="2017-09" db="EMBL/GenBank/DDBJ databases">
        <title>Depth-based differentiation of microbial function through sediment-hosted aquifers and enrichment of novel symbionts in the deep terrestrial subsurface.</title>
        <authorList>
            <person name="Probst A.J."/>
            <person name="Ladd B."/>
            <person name="Jarett J.K."/>
            <person name="Geller-Mcgrath D.E."/>
            <person name="Sieber C.M."/>
            <person name="Emerson J.B."/>
            <person name="Anantharaman K."/>
            <person name="Thomas B.C."/>
            <person name="Malmstrom R."/>
            <person name="Stieglmeier M."/>
            <person name="Klingl A."/>
            <person name="Woyke T."/>
            <person name="Ryan C.M."/>
            <person name="Banfield J.F."/>
        </authorList>
    </citation>
    <scope>NUCLEOTIDE SEQUENCE [LARGE SCALE GENOMIC DNA]</scope>
    <source>
        <strain evidence="2">CG11_big_fil_rev_8_21_14_0_20_39_34</strain>
    </source>
</reference>
<protein>
    <submittedName>
        <fullName evidence="2">Uncharacterized protein</fullName>
    </submittedName>
</protein>
<keyword evidence="1" id="KW-0472">Membrane</keyword>
<feature type="transmembrane region" description="Helical" evidence="1">
    <location>
        <begin position="6"/>
        <end position="25"/>
    </location>
</feature>
<keyword evidence="1" id="KW-0812">Transmembrane</keyword>
<gene>
    <name evidence="2" type="ORF">COV59_00425</name>
</gene>
<evidence type="ECO:0000313" key="2">
    <source>
        <dbReference type="EMBL" id="PIR04577.1"/>
    </source>
</evidence>
<sequence>MVREVVPYLGGVGGVVILVCMGNSCRKILRCLLADWVSTAGNACFSKDHHVSGSTVARQCAKTPLLSGVIKPDFHFHRDFLSPSRQTTLPFFFLFVKIFLHSIKKHDLIVFFNKKDWEGGGLIW</sequence>
<organism evidence="2 3">
    <name type="scientific">Candidatus Magasanikbacteria bacterium CG11_big_fil_rev_8_21_14_0_20_39_34</name>
    <dbReference type="NCBI Taxonomy" id="1974653"/>
    <lineage>
        <taxon>Bacteria</taxon>
        <taxon>Candidatus Magasanikiibacteriota</taxon>
    </lineage>
</organism>
<dbReference type="AlphaFoldDB" id="A0A2H0N6S9"/>
<comment type="caution">
    <text evidence="2">The sequence shown here is derived from an EMBL/GenBank/DDBJ whole genome shotgun (WGS) entry which is preliminary data.</text>
</comment>
<evidence type="ECO:0000256" key="1">
    <source>
        <dbReference type="SAM" id="Phobius"/>
    </source>
</evidence>
<keyword evidence="1" id="KW-1133">Transmembrane helix</keyword>
<dbReference type="Proteomes" id="UP000229600">
    <property type="component" value="Unassembled WGS sequence"/>
</dbReference>
<dbReference type="EMBL" id="PCWN01000001">
    <property type="protein sequence ID" value="PIR04577.1"/>
    <property type="molecule type" value="Genomic_DNA"/>
</dbReference>